<gene>
    <name evidence="1" type="ORF">WISP_72529</name>
</gene>
<dbReference type="Proteomes" id="UP001145742">
    <property type="component" value="Unassembled WGS sequence"/>
</dbReference>
<comment type="caution">
    <text evidence="1">The sequence shown here is derived from an EMBL/GenBank/DDBJ whole genome shotgun (WGS) entry which is preliminary data.</text>
</comment>
<sequence length="140" mass="16100">MHLGDRSLRQQYKLGAEWLESCAVAMDPSVLINSQLNRVQQCAQVTKKANGILACIRSSVASKSKAVIIPWYWALVRPHLESCIQLWAPHYTKDIEVLEGVQMTMKLVKGLERQSYEAWLREMQLFGLETRRLRRGFLAL</sequence>
<keyword evidence="2" id="KW-1185">Reference proteome</keyword>
<name>A0ABQ9D730_9PASS</name>
<reference evidence="1" key="1">
    <citation type="submission" date="2019-10" db="EMBL/GenBank/DDBJ databases">
        <authorList>
            <person name="Soares A.E.R."/>
            <person name="Aleixo A."/>
            <person name="Schneider P."/>
            <person name="Miyaki C.Y."/>
            <person name="Schneider M.P."/>
            <person name="Mello C."/>
            <person name="Vasconcelos A.T.R."/>
        </authorList>
    </citation>
    <scope>NUCLEOTIDE SEQUENCE</scope>
    <source>
        <tissue evidence="1">Muscle</tissue>
    </source>
</reference>
<accession>A0ABQ9D730</accession>
<proteinExistence type="predicted"/>
<protein>
    <submittedName>
        <fullName evidence="1">Uncharacterized protein</fullName>
    </submittedName>
</protein>
<evidence type="ECO:0000313" key="1">
    <source>
        <dbReference type="EMBL" id="KAJ7416285.1"/>
    </source>
</evidence>
<organism evidence="1 2">
    <name type="scientific">Willisornis vidua</name>
    <name type="common">Xingu scale-backed antbird</name>
    <dbReference type="NCBI Taxonomy" id="1566151"/>
    <lineage>
        <taxon>Eukaryota</taxon>
        <taxon>Metazoa</taxon>
        <taxon>Chordata</taxon>
        <taxon>Craniata</taxon>
        <taxon>Vertebrata</taxon>
        <taxon>Euteleostomi</taxon>
        <taxon>Archelosauria</taxon>
        <taxon>Archosauria</taxon>
        <taxon>Dinosauria</taxon>
        <taxon>Saurischia</taxon>
        <taxon>Theropoda</taxon>
        <taxon>Coelurosauria</taxon>
        <taxon>Aves</taxon>
        <taxon>Neognathae</taxon>
        <taxon>Neoaves</taxon>
        <taxon>Telluraves</taxon>
        <taxon>Australaves</taxon>
        <taxon>Passeriformes</taxon>
        <taxon>Thamnophilidae</taxon>
        <taxon>Willisornis</taxon>
    </lineage>
</organism>
<dbReference type="EMBL" id="WHWB01033842">
    <property type="protein sequence ID" value="KAJ7416285.1"/>
    <property type="molecule type" value="Genomic_DNA"/>
</dbReference>
<evidence type="ECO:0000313" key="2">
    <source>
        <dbReference type="Proteomes" id="UP001145742"/>
    </source>
</evidence>
<dbReference type="PANTHER" id="PTHR33332">
    <property type="entry name" value="REVERSE TRANSCRIPTASE DOMAIN-CONTAINING PROTEIN"/>
    <property type="match status" value="1"/>
</dbReference>